<proteinExistence type="inferred from homology"/>
<reference evidence="4 5" key="1">
    <citation type="submission" date="2018-06" db="EMBL/GenBank/DDBJ databases">
        <title>Genomic Encyclopedia of Type Strains, Phase IV (KMG-IV): sequencing the most valuable type-strain genomes for metagenomic binning, comparative biology and taxonomic classification.</title>
        <authorList>
            <person name="Goeker M."/>
        </authorList>
    </citation>
    <scope>NUCLEOTIDE SEQUENCE [LARGE SCALE GENOMIC DNA]</scope>
    <source>
        <strain evidence="4 5">DSM 24875</strain>
    </source>
</reference>
<accession>A0A366F076</accession>
<dbReference type="Proteomes" id="UP000253529">
    <property type="component" value="Unassembled WGS sequence"/>
</dbReference>
<dbReference type="PANTHER" id="PTHR43000">
    <property type="entry name" value="DTDP-D-GLUCOSE 4,6-DEHYDRATASE-RELATED"/>
    <property type="match status" value="1"/>
</dbReference>
<evidence type="ECO:0000259" key="3">
    <source>
        <dbReference type="Pfam" id="PF01370"/>
    </source>
</evidence>
<dbReference type="InterPro" id="IPR001509">
    <property type="entry name" value="Epimerase_deHydtase"/>
</dbReference>
<dbReference type="EMBL" id="QNRK01000029">
    <property type="protein sequence ID" value="RBP07129.1"/>
    <property type="molecule type" value="Genomic_DNA"/>
</dbReference>
<dbReference type="RefSeq" id="WP_170153347.1">
    <property type="nucleotide sequence ID" value="NZ_QNRK01000029.1"/>
</dbReference>
<evidence type="ECO:0000313" key="4">
    <source>
        <dbReference type="EMBL" id="RBP07129.1"/>
    </source>
</evidence>
<dbReference type="AlphaFoldDB" id="A0A366F076"/>
<organism evidence="4 5">
    <name type="scientific">Roseiarcus fermentans</name>
    <dbReference type="NCBI Taxonomy" id="1473586"/>
    <lineage>
        <taxon>Bacteria</taxon>
        <taxon>Pseudomonadati</taxon>
        <taxon>Pseudomonadota</taxon>
        <taxon>Alphaproteobacteria</taxon>
        <taxon>Hyphomicrobiales</taxon>
        <taxon>Roseiarcaceae</taxon>
        <taxon>Roseiarcus</taxon>
    </lineage>
</organism>
<evidence type="ECO:0000256" key="1">
    <source>
        <dbReference type="ARBA" id="ARBA00005125"/>
    </source>
</evidence>
<comment type="similarity">
    <text evidence="2">Belongs to the NAD(P)-dependent epimerase/dehydratase family.</text>
</comment>
<evidence type="ECO:0000256" key="2">
    <source>
        <dbReference type="ARBA" id="ARBA00007637"/>
    </source>
</evidence>
<dbReference type="Gene3D" id="3.40.50.720">
    <property type="entry name" value="NAD(P)-binding Rossmann-like Domain"/>
    <property type="match status" value="1"/>
</dbReference>
<gene>
    <name evidence="4" type="ORF">DFR50_12959</name>
</gene>
<dbReference type="SUPFAM" id="SSF51735">
    <property type="entry name" value="NAD(P)-binding Rossmann-fold domains"/>
    <property type="match status" value="1"/>
</dbReference>
<keyword evidence="5" id="KW-1185">Reference proteome</keyword>
<comment type="caution">
    <text evidence="4">The sequence shown here is derived from an EMBL/GenBank/DDBJ whole genome shotgun (WGS) entry which is preliminary data.</text>
</comment>
<dbReference type="Gene3D" id="3.90.25.10">
    <property type="entry name" value="UDP-galactose 4-epimerase, domain 1"/>
    <property type="match status" value="1"/>
</dbReference>
<evidence type="ECO:0000313" key="5">
    <source>
        <dbReference type="Proteomes" id="UP000253529"/>
    </source>
</evidence>
<feature type="domain" description="NAD-dependent epimerase/dehydratase" evidence="3">
    <location>
        <begin position="10"/>
        <end position="231"/>
    </location>
</feature>
<comment type="pathway">
    <text evidence="1">Bacterial outer membrane biogenesis; LPS O-antigen biosynthesis.</text>
</comment>
<sequence length="316" mass="33162">MTHSLSLRNVLVTGGKGFIGRSLVGALRRRGVATWTISRWPSGDPDGAREIALGEDGWDGSGLDRALETVAPDCIVHLAGSAKGSAAELAAVNVGLMQSLLDALRRTGLRPRLVVAGSAAEYGAAIRDGEPVRETAVCAPLSVYGATKLAQTRAALAFAESTGASALVARIFNPIGPGMPAHLALPDFARQIWAMPEGGGTLRVGDIDVRRDMIDVAHVATLLGALADDPHACGVVNLCSGRAVRLGDLVEMLIERSGRKVVIEIDRSRLRGNEPRTIVGSVDRLARLGHPPPPTDFPAVIARVCRSTEESRAQAS</sequence>
<dbReference type="InterPro" id="IPR036291">
    <property type="entry name" value="NAD(P)-bd_dom_sf"/>
</dbReference>
<protein>
    <submittedName>
        <fullName evidence="4">GDP-4-dehydro-6-deoxy-D-mannose reductase</fullName>
    </submittedName>
</protein>
<name>A0A366F076_9HYPH</name>
<dbReference type="Pfam" id="PF01370">
    <property type="entry name" value="Epimerase"/>
    <property type="match status" value="1"/>
</dbReference>